<accession>A0A9P6C250</accession>
<name>A0A9P6C250_9AGAR</name>
<evidence type="ECO:0000313" key="1">
    <source>
        <dbReference type="EMBL" id="KAF9446184.1"/>
    </source>
</evidence>
<comment type="caution">
    <text evidence="1">The sequence shown here is derived from an EMBL/GenBank/DDBJ whole genome shotgun (WGS) entry which is preliminary data.</text>
</comment>
<evidence type="ECO:0000313" key="2">
    <source>
        <dbReference type="Proteomes" id="UP000807342"/>
    </source>
</evidence>
<dbReference type="AlphaFoldDB" id="A0A9P6C250"/>
<proteinExistence type="predicted"/>
<gene>
    <name evidence="1" type="ORF">P691DRAFT_784195</name>
</gene>
<keyword evidence="2" id="KW-1185">Reference proteome</keyword>
<organism evidence="1 2">
    <name type="scientific">Macrolepiota fuliginosa MF-IS2</name>
    <dbReference type="NCBI Taxonomy" id="1400762"/>
    <lineage>
        <taxon>Eukaryota</taxon>
        <taxon>Fungi</taxon>
        <taxon>Dikarya</taxon>
        <taxon>Basidiomycota</taxon>
        <taxon>Agaricomycotina</taxon>
        <taxon>Agaricomycetes</taxon>
        <taxon>Agaricomycetidae</taxon>
        <taxon>Agaricales</taxon>
        <taxon>Agaricineae</taxon>
        <taxon>Agaricaceae</taxon>
        <taxon>Macrolepiota</taxon>
    </lineage>
</organism>
<protein>
    <submittedName>
        <fullName evidence="1">Uncharacterized protein</fullName>
    </submittedName>
</protein>
<dbReference type="EMBL" id="MU151259">
    <property type="protein sequence ID" value="KAF9446184.1"/>
    <property type="molecule type" value="Genomic_DNA"/>
</dbReference>
<sequence length="132" mass="13983">MLGQPPLCYDIVLSVVADSTVPLKWPVQLITIIKIGAVVGTKGDGLQLDSSPVLRRNREPVVILALASSDGFKAKPEGSENEIPKIQGSTSPRFCGASGENTDNILVLESTVTVTCVADIFRAMVKFNASAK</sequence>
<dbReference type="Proteomes" id="UP000807342">
    <property type="component" value="Unassembled WGS sequence"/>
</dbReference>
<reference evidence="1" key="1">
    <citation type="submission" date="2020-11" db="EMBL/GenBank/DDBJ databases">
        <authorList>
            <consortium name="DOE Joint Genome Institute"/>
            <person name="Ahrendt S."/>
            <person name="Riley R."/>
            <person name="Andreopoulos W."/>
            <person name="Labutti K."/>
            <person name="Pangilinan J."/>
            <person name="Ruiz-Duenas F.J."/>
            <person name="Barrasa J.M."/>
            <person name="Sanchez-Garcia M."/>
            <person name="Camarero S."/>
            <person name="Miyauchi S."/>
            <person name="Serrano A."/>
            <person name="Linde D."/>
            <person name="Babiker R."/>
            <person name="Drula E."/>
            <person name="Ayuso-Fernandez I."/>
            <person name="Pacheco R."/>
            <person name="Padilla G."/>
            <person name="Ferreira P."/>
            <person name="Barriuso J."/>
            <person name="Kellner H."/>
            <person name="Castanera R."/>
            <person name="Alfaro M."/>
            <person name="Ramirez L."/>
            <person name="Pisabarro A.G."/>
            <person name="Kuo A."/>
            <person name="Tritt A."/>
            <person name="Lipzen A."/>
            <person name="He G."/>
            <person name="Yan M."/>
            <person name="Ng V."/>
            <person name="Cullen D."/>
            <person name="Martin F."/>
            <person name="Rosso M.-N."/>
            <person name="Henrissat B."/>
            <person name="Hibbett D."/>
            <person name="Martinez A.T."/>
            <person name="Grigoriev I.V."/>
        </authorList>
    </citation>
    <scope>NUCLEOTIDE SEQUENCE</scope>
    <source>
        <strain evidence="1">MF-IS2</strain>
    </source>
</reference>